<keyword evidence="2" id="KW-1185">Reference proteome</keyword>
<reference evidence="1 2" key="1">
    <citation type="journal article" date="2019" name="Int. J. Syst. Evol. Microbiol.">
        <title>The Global Catalogue of Microorganisms (GCM) 10K type strain sequencing project: providing services to taxonomists for standard genome sequencing and annotation.</title>
        <authorList>
            <consortium name="The Broad Institute Genomics Platform"/>
            <consortium name="The Broad Institute Genome Sequencing Center for Infectious Disease"/>
            <person name="Wu L."/>
            <person name="Ma J."/>
        </authorList>
    </citation>
    <scope>NUCLEOTIDE SEQUENCE [LARGE SCALE GENOMIC DNA]</scope>
    <source>
        <strain evidence="1 2">JCM 15933</strain>
    </source>
</reference>
<protein>
    <submittedName>
        <fullName evidence="1">Uncharacterized protein</fullName>
    </submittedName>
</protein>
<dbReference type="Proteomes" id="UP001501470">
    <property type="component" value="Unassembled WGS sequence"/>
</dbReference>
<dbReference type="EMBL" id="BAAAQD010000016">
    <property type="protein sequence ID" value="GAA1542369.1"/>
    <property type="molecule type" value="Genomic_DNA"/>
</dbReference>
<comment type="caution">
    <text evidence="1">The sequence shown here is derived from an EMBL/GenBank/DDBJ whole genome shotgun (WGS) entry which is preliminary data.</text>
</comment>
<sequence>MTTCWFRPLGDPGEDRDVHPDDLAAVYDSPEAGPESAFRCATATAAVIVFLVGDAHCLVMLRSGGTDEFLVEPGNDDTSVPLSGVRTAVPAGAVVPRRRGLEALQGVDDPERLRAAHSWRAVPCWLHDPLHERLGDVVEALIDRAYAAPPDAPAALLHVKHLMLFHNEAQANGFSPELAEDAALGADHLDLPDLAAVIREIHADEDIDWRRLHERYQACSGPFGDDAGLIRAAVARRFDAFPGEFGADDRMPQP</sequence>
<dbReference type="RefSeq" id="WP_344507195.1">
    <property type="nucleotide sequence ID" value="NZ_BAAAQD010000016.1"/>
</dbReference>
<organism evidence="1 2">
    <name type="scientific">Dactylosporangium maewongense</name>
    <dbReference type="NCBI Taxonomy" id="634393"/>
    <lineage>
        <taxon>Bacteria</taxon>
        <taxon>Bacillati</taxon>
        <taxon>Actinomycetota</taxon>
        <taxon>Actinomycetes</taxon>
        <taxon>Micromonosporales</taxon>
        <taxon>Micromonosporaceae</taxon>
        <taxon>Dactylosporangium</taxon>
    </lineage>
</organism>
<evidence type="ECO:0000313" key="2">
    <source>
        <dbReference type="Proteomes" id="UP001501470"/>
    </source>
</evidence>
<evidence type="ECO:0000313" key="1">
    <source>
        <dbReference type="EMBL" id="GAA1542369.1"/>
    </source>
</evidence>
<gene>
    <name evidence="1" type="ORF">GCM10009827_072410</name>
</gene>
<proteinExistence type="predicted"/>
<name>A0ABN2BMW5_9ACTN</name>
<accession>A0ABN2BMW5</accession>